<feature type="region of interest" description="Disordered" evidence="1">
    <location>
        <begin position="86"/>
        <end position="114"/>
    </location>
</feature>
<evidence type="ECO:0000256" key="1">
    <source>
        <dbReference type="SAM" id="MobiDB-lite"/>
    </source>
</evidence>
<feature type="compositionally biased region" description="Acidic residues" evidence="1">
    <location>
        <begin position="86"/>
        <end position="107"/>
    </location>
</feature>
<dbReference type="EMBL" id="JACBKA010000006">
    <property type="protein sequence ID" value="NYA27121.1"/>
    <property type="molecule type" value="Genomic_DNA"/>
</dbReference>
<accession>A0A852PTT9</accession>
<dbReference type="Proteomes" id="UP000590599">
    <property type="component" value="Unassembled WGS sequence"/>
</dbReference>
<dbReference type="RefSeq" id="WP_179227487.1">
    <property type="nucleotide sequence ID" value="NZ_JACBKA010000006.1"/>
</dbReference>
<reference evidence="2 3" key="1">
    <citation type="submission" date="2020-07" db="EMBL/GenBank/DDBJ databases">
        <title>Genus Haemophilus, Bergeys manual.</title>
        <authorList>
            <person name="Noerskov-Lauritsen N."/>
        </authorList>
    </citation>
    <scope>NUCLEOTIDE SEQUENCE [LARGE SCALE GENOMIC DNA]</scope>
    <source>
        <strain evidence="2 3">CCUG30047</strain>
    </source>
</reference>
<evidence type="ECO:0000313" key="3">
    <source>
        <dbReference type="Proteomes" id="UP000590599"/>
    </source>
</evidence>
<comment type="caution">
    <text evidence="2">The sequence shown here is derived from an EMBL/GenBank/DDBJ whole genome shotgun (WGS) entry which is preliminary data.</text>
</comment>
<proteinExistence type="predicted"/>
<organism evidence="2 3">
    <name type="scientific">Haemophilus haemolyticus</name>
    <dbReference type="NCBI Taxonomy" id="726"/>
    <lineage>
        <taxon>Bacteria</taxon>
        <taxon>Pseudomonadati</taxon>
        <taxon>Pseudomonadota</taxon>
        <taxon>Gammaproteobacteria</taxon>
        <taxon>Pasteurellales</taxon>
        <taxon>Pasteurellaceae</taxon>
        <taxon>Haemophilus</taxon>
    </lineage>
</organism>
<name>A0A852PTT9_HAEHA</name>
<dbReference type="AlphaFoldDB" id="A0A852PTT9"/>
<evidence type="ECO:0000313" key="2">
    <source>
        <dbReference type="EMBL" id="NYA27121.1"/>
    </source>
</evidence>
<protein>
    <submittedName>
        <fullName evidence="2">Uncharacterized protein</fullName>
    </submittedName>
</protein>
<gene>
    <name evidence="2" type="ORF">HZI69_04625</name>
</gene>
<sequence length="114" mass="12956">MSEAKTLSEAAERFGLSETDKVQALINVIVDVGHSPEVYHRHDDFLGLDGDISQELKKMSIAQADETNNDECSRILDEANTVYTLSEEELSDDEREDYEQEQDDIESFVENINK</sequence>